<keyword evidence="11 13" id="KW-0961">Cell wall biogenesis/degradation</keyword>
<dbReference type="eggNOG" id="COG1376">
    <property type="taxonomic scope" value="Bacteria"/>
</dbReference>
<dbReference type="InterPro" id="IPR038063">
    <property type="entry name" value="Transpep_catalytic_dom"/>
</dbReference>
<evidence type="ECO:0000256" key="4">
    <source>
        <dbReference type="ARBA" id="ARBA00022729"/>
    </source>
</evidence>
<keyword evidence="17" id="KW-1185">Reference proteome</keyword>
<feature type="domain" description="L,D-TPase catalytic" evidence="15">
    <location>
        <begin position="271"/>
        <end position="396"/>
    </location>
</feature>
<evidence type="ECO:0000256" key="6">
    <source>
        <dbReference type="ARBA" id="ARBA00022984"/>
    </source>
</evidence>
<dbReference type="GO" id="GO:0071555">
    <property type="term" value="P:cell wall organization"/>
    <property type="evidence" value="ECO:0007669"/>
    <property type="project" value="UniProtKB-UniRule"/>
</dbReference>
<evidence type="ECO:0000256" key="11">
    <source>
        <dbReference type="ARBA" id="ARBA00023316"/>
    </source>
</evidence>
<organism evidence="16 17">
    <name type="scientific">Hoyosella subflava (strain DSM 45089 / JCM 17490 / NBRC 109087 / DQS3-9A1)</name>
    <name type="common">Amycolicicoccus subflavus</name>
    <dbReference type="NCBI Taxonomy" id="443218"/>
    <lineage>
        <taxon>Bacteria</taxon>
        <taxon>Bacillati</taxon>
        <taxon>Actinomycetota</taxon>
        <taxon>Actinomycetes</taxon>
        <taxon>Mycobacteriales</taxon>
        <taxon>Hoyosellaceae</taxon>
        <taxon>Hoyosella</taxon>
    </lineage>
</organism>
<dbReference type="AlphaFoldDB" id="F6EQ64"/>
<dbReference type="SUPFAM" id="SSF141523">
    <property type="entry name" value="L,D-transpeptidase catalytic domain-like"/>
    <property type="match status" value="1"/>
</dbReference>
<dbReference type="GO" id="GO:0005576">
    <property type="term" value="C:extracellular region"/>
    <property type="evidence" value="ECO:0007669"/>
    <property type="project" value="TreeGrafter"/>
</dbReference>
<dbReference type="PROSITE" id="PS52029">
    <property type="entry name" value="LD_TPASE"/>
    <property type="match status" value="1"/>
</dbReference>
<keyword evidence="8" id="KW-0564">Palmitate</keyword>
<dbReference type="EMBL" id="CP002786">
    <property type="protein sequence ID" value="AEF39487.1"/>
    <property type="molecule type" value="Genomic_DNA"/>
</dbReference>
<keyword evidence="5 13" id="KW-0133">Cell shape</keyword>
<keyword evidence="9" id="KW-0449">Lipoprotein</keyword>
<evidence type="ECO:0000256" key="7">
    <source>
        <dbReference type="ARBA" id="ARBA00023136"/>
    </source>
</evidence>
<dbReference type="InterPro" id="IPR041280">
    <property type="entry name" value="Big_10"/>
</dbReference>
<evidence type="ECO:0000256" key="12">
    <source>
        <dbReference type="ARBA" id="ARBA00060592"/>
    </source>
</evidence>
<keyword evidence="6 13" id="KW-0573">Peptidoglycan synthesis</keyword>
<dbReference type="UniPathway" id="UPA00219"/>
<dbReference type="GO" id="GO:0008360">
    <property type="term" value="P:regulation of cell shape"/>
    <property type="evidence" value="ECO:0007669"/>
    <property type="project" value="UniProtKB-UniRule"/>
</dbReference>
<evidence type="ECO:0000256" key="5">
    <source>
        <dbReference type="ARBA" id="ARBA00022960"/>
    </source>
</evidence>
<reference evidence="16 17" key="1">
    <citation type="journal article" date="2011" name="J. Bacteriol.">
        <title>Complete genome sequence of Amycolicicoccus subflavus DQS3-9A1T, an actinomycete isolated from crude oil-polluted soil.</title>
        <authorList>
            <person name="Cai M."/>
            <person name="Chen W.M."/>
            <person name="Nie Y."/>
            <person name="Chi C.Q."/>
            <person name="Wang Y.N."/>
            <person name="Tang Y.Q."/>
            <person name="Li G.Y."/>
            <person name="Wu X.L."/>
        </authorList>
    </citation>
    <scope>NUCLEOTIDE SEQUENCE [LARGE SCALE GENOMIC DNA]</scope>
    <source>
        <strain evidence="17">DSM 45089 / DQS3-9A1</strain>
    </source>
</reference>
<evidence type="ECO:0000256" key="2">
    <source>
        <dbReference type="ARBA" id="ARBA00022475"/>
    </source>
</evidence>
<keyword evidence="3" id="KW-0808">Transferase</keyword>
<accession>F6EQ64</accession>
<dbReference type="FunFam" id="2.40.440.10:FF:000005">
    <property type="entry name" value="L,D-transpeptidase 2"/>
    <property type="match status" value="1"/>
</dbReference>
<evidence type="ECO:0000313" key="17">
    <source>
        <dbReference type="Proteomes" id="UP000009235"/>
    </source>
</evidence>
<dbReference type="InterPro" id="IPR050979">
    <property type="entry name" value="LD-transpeptidase"/>
</dbReference>
<evidence type="ECO:0000256" key="8">
    <source>
        <dbReference type="ARBA" id="ARBA00023139"/>
    </source>
</evidence>
<dbReference type="CDD" id="cd13432">
    <property type="entry name" value="LDT_IgD_like_2"/>
    <property type="match status" value="1"/>
</dbReference>
<evidence type="ECO:0000256" key="13">
    <source>
        <dbReference type="PROSITE-ProRule" id="PRU01373"/>
    </source>
</evidence>
<feature type="active site" description="Nucleophile" evidence="13">
    <location>
        <position position="372"/>
    </location>
</feature>
<dbReference type="Pfam" id="PF17964">
    <property type="entry name" value="Big_10"/>
    <property type="match status" value="1"/>
</dbReference>
<dbReference type="STRING" id="443218.AS9A_1035"/>
<comment type="pathway">
    <text evidence="1 13">Cell wall biogenesis; peptidoglycan biosynthesis.</text>
</comment>
<keyword evidence="10" id="KW-0012">Acyltransferase</keyword>
<keyword evidence="4" id="KW-0732">Signal</keyword>
<evidence type="ECO:0000256" key="1">
    <source>
        <dbReference type="ARBA" id="ARBA00004752"/>
    </source>
</evidence>
<gene>
    <name evidence="16" type="ordered locus">AS9A_1035</name>
</gene>
<dbReference type="InterPro" id="IPR005490">
    <property type="entry name" value="LD_TPept_cat_dom"/>
</dbReference>
<comment type="pathway">
    <text evidence="12">Glycan biosynthesis.</text>
</comment>
<keyword evidence="2" id="KW-1003">Cell membrane</keyword>
<dbReference type="PANTHER" id="PTHR30582">
    <property type="entry name" value="L,D-TRANSPEPTIDASE"/>
    <property type="match status" value="1"/>
</dbReference>
<evidence type="ECO:0000256" key="10">
    <source>
        <dbReference type="ARBA" id="ARBA00023315"/>
    </source>
</evidence>
<dbReference type="Proteomes" id="UP000009235">
    <property type="component" value="Chromosome"/>
</dbReference>
<dbReference type="GO" id="GO:0071972">
    <property type="term" value="F:peptidoglycan L,D-transpeptidase activity"/>
    <property type="evidence" value="ECO:0007669"/>
    <property type="project" value="TreeGrafter"/>
</dbReference>
<dbReference type="HOGENOM" id="CLU_039404_3_0_11"/>
<dbReference type="CDD" id="cd16913">
    <property type="entry name" value="YkuD_like"/>
    <property type="match status" value="1"/>
</dbReference>
<protein>
    <recommendedName>
        <fullName evidence="15">L,D-TPase catalytic domain-containing protein</fullName>
    </recommendedName>
</protein>
<feature type="region of interest" description="Disordered" evidence="14">
    <location>
        <begin position="65"/>
        <end position="84"/>
    </location>
</feature>
<keyword evidence="7" id="KW-0472">Membrane</keyword>
<evidence type="ECO:0000256" key="3">
    <source>
        <dbReference type="ARBA" id="ARBA00022679"/>
    </source>
</evidence>
<dbReference type="Gene3D" id="2.60.40.3710">
    <property type="match status" value="1"/>
</dbReference>
<sequence>MRNKQVSSGRKLSAYGDKHDKTSVVGCMKTRMGSPDRRKRAVGAAILAASALFLSVACTVPSGNSATPVSEQAELPKPAISKSQPDGAVGIDPLEPFTLAVSEGSLVNATLTNIDGKVVDGEIAADGKSWTTTEVLGYGRVYTLDAEAQGPGGTTTTSSQFTTLQPNNLTMPYAMPWEGAVVGIGQPVRVQFDESIPDRKAAEDRITITTDPPVEGAFYWVNNTEVRWRPEDYWVPGTTVTVDVDVYGYDLGDGLYGEANKSTTFTIGDSVIAIADDYSKTISIQVNGTVVRTMPTSFGKSSTPTPNGTYIIGDRQQSMIMDSSTYGVPVNSTNGYRTRVEWATQMSYSGIYVHSAPWSLGDQGYRNVSAGCLNVSPANAQWFYYNTKPGDLVVVRNTVGGTLSGFDGLGDWNIPWSTWKAGNA</sequence>
<dbReference type="Gene3D" id="2.40.440.10">
    <property type="entry name" value="L,D-transpeptidase catalytic domain-like"/>
    <property type="match status" value="1"/>
</dbReference>
<dbReference type="KEGG" id="asd:AS9A_1035"/>
<dbReference type="GO" id="GO:0018104">
    <property type="term" value="P:peptidoglycan-protein cross-linking"/>
    <property type="evidence" value="ECO:0007669"/>
    <property type="project" value="TreeGrafter"/>
</dbReference>
<dbReference type="PANTHER" id="PTHR30582:SF2">
    <property type="entry name" value="L,D-TRANSPEPTIDASE YCIB-RELATED"/>
    <property type="match status" value="1"/>
</dbReference>
<dbReference type="Gene3D" id="2.60.40.3780">
    <property type="match status" value="1"/>
</dbReference>
<evidence type="ECO:0000259" key="15">
    <source>
        <dbReference type="PROSITE" id="PS52029"/>
    </source>
</evidence>
<evidence type="ECO:0000313" key="16">
    <source>
        <dbReference type="EMBL" id="AEF39487.1"/>
    </source>
</evidence>
<evidence type="ECO:0000256" key="14">
    <source>
        <dbReference type="SAM" id="MobiDB-lite"/>
    </source>
</evidence>
<proteinExistence type="predicted"/>
<dbReference type="GO" id="GO:0016746">
    <property type="term" value="F:acyltransferase activity"/>
    <property type="evidence" value="ECO:0007669"/>
    <property type="project" value="UniProtKB-KW"/>
</dbReference>
<dbReference type="Pfam" id="PF03734">
    <property type="entry name" value="YkuD"/>
    <property type="match status" value="1"/>
</dbReference>
<name>F6EQ64_HOYSD</name>
<evidence type="ECO:0000256" key="9">
    <source>
        <dbReference type="ARBA" id="ARBA00023288"/>
    </source>
</evidence>
<feature type="active site" description="Proton donor/acceptor" evidence="13">
    <location>
        <position position="354"/>
    </location>
</feature>